<comment type="catalytic activity">
    <reaction evidence="5">
        <text>uridine(54) in tRNA = pseudouridine(54) in tRNA</text>
        <dbReference type="Rhea" id="RHEA:57876"/>
        <dbReference type="Rhea" id="RHEA-COMP:10193"/>
        <dbReference type="Rhea" id="RHEA-COMP:14141"/>
        <dbReference type="ChEBI" id="CHEBI:65314"/>
        <dbReference type="ChEBI" id="CHEBI:65315"/>
    </reaction>
</comment>
<evidence type="ECO:0000256" key="3">
    <source>
        <dbReference type="ARBA" id="ARBA00022884"/>
    </source>
</evidence>
<comment type="caution">
    <text evidence="8">The sequence shown here is derived from an EMBL/GenBank/DDBJ whole genome shotgun (WGS) entry which is preliminary data.</text>
</comment>
<feature type="domain" description="Pus10-like C-terminal" evidence="6">
    <location>
        <begin position="193"/>
        <end position="435"/>
    </location>
</feature>
<dbReference type="Pfam" id="PF21238">
    <property type="entry name" value="Pus10_C"/>
    <property type="match status" value="1"/>
</dbReference>
<comment type="catalytic activity">
    <reaction evidence="5">
        <text>uridine(55) in tRNA = pseudouridine(55) in tRNA</text>
        <dbReference type="Rhea" id="RHEA:42532"/>
        <dbReference type="Rhea" id="RHEA-COMP:10101"/>
        <dbReference type="Rhea" id="RHEA-COMP:10102"/>
        <dbReference type="ChEBI" id="CHEBI:65314"/>
        <dbReference type="ChEBI" id="CHEBI:65315"/>
        <dbReference type="EC" id="5.4.99.25"/>
    </reaction>
</comment>
<protein>
    <recommendedName>
        <fullName evidence="5">tRNA pseudouridine synthase Pus10</fullName>
        <ecNumber evidence="5">5.4.99.25</ecNumber>
    </recommendedName>
    <alternativeName>
        <fullName evidence="5">tRNA pseudouridine 54/55 synthase</fullName>
        <shortName evidence="5">Psi54/55 synthase</shortName>
    </alternativeName>
</protein>
<sequence length="436" mass="49501">METVIQRTVELLSLEPLCDYCLGRQFARLGYGLSNRERGRSLKIALLMEAVKQENQQLIRLLAERGGLDEAVQQLMRENIATEKQPCGLCRGMLSEEKFKEVAERVADHVTQYEFETFLIGATVPADIREKEDRLRSHVGVVEGEDLKNDITRGVGRFFTTITGKRPEYISPDITIIVNLFTNTFKILPNPLFIKGRYLKHSRNLPQSPWRCRKCWGRGCEQCGFTGREYPTSVAELVGEPAKKLFEAQGFKFHAAGREDVDALVEDGGRPFVLELKRPRKRLIPLKEVEKTINSETGGLVEVMLESLASRKDVRTLKLASPKVSKTYVVRALYEKEVDIGQLKEIEEKFRNIVIAQRTPTRVLERRADKVRKKIVYETEAKLVSGREAFFKIRCQGGLYVKELVTGDGGRTSPSFAEVLQQVPLRIELTVVSVEA</sequence>
<feature type="domain" description="Pus10 THUMP" evidence="7">
    <location>
        <begin position="103"/>
        <end position="179"/>
    </location>
</feature>
<evidence type="ECO:0000259" key="6">
    <source>
        <dbReference type="Pfam" id="PF21238"/>
    </source>
</evidence>
<dbReference type="SUPFAM" id="SSF55120">
    <property type="entry name" value="Pseudouridine synthase"/>
    <property type="match status" value="1"/>
</dbReference>
<accession>A0A7C5Q6W0</accession>
<proteinExistence type="inferred from homology"/>
<dbReference type="InterPro" id="IPR020103">
    <property type="entry name" value="PsdUridine_synth_cat_dom_sf"/>
</dbReference>
<dbReference type="AlphaFoldDB" id="A0A7C5Q6W0"/>
<evidence type="ECO:0000313" key="8">
    <source>
        <dbReference type="EMBL" id="HHK67626.1"/>
    </source>
</evidence>
<reference evidence="8" key="1">
    <citation type="journal article" date="2020" name="mSystems">
        <title>Genome- and Community-Level Interaction Insights into Carbon Utilization and Element Cycling Functions of Hydrothermarchaeota in Hydrothermal Sediment.</title>
        <authorList>
            <person name="Zhou Z."/>
            <person name="Liu Y."/>
            <person name="Xu W."/>
            <person name="Pan J."/>
            <person name="Luo Z.H."/>
            <person name="Li M."/>
        </authorList>
    </citation>
    <scope>NUCLEOTIDE SEQUENCE [LARGE SCALE GENOMIC DNA]</scope>
    <source>
        <strain evidence="8">SpSt-1056</strain>
    </source>
</reference>
<name>A0A7C5Q6W0_CALS0</name>
<evidence type="ECO:0000256" key="1">
    <source>
        <dbReference type="ARBA" id="ARBA00009652"/>
    </source>
</evidence>
<organism evidence="8">
    <name type="scientific">Caldiarchaeum subterraneum</name>
    <dbReference type="NCBI Taxonomy" id="311458"/>
    <lineage>
        <taxon>Archaea</taxon>
        <taxon>Nitrososphaerota</taxon>
        <taxon>Candidatus Caldarchaeales</taxon>
        <taxon>Candidatus Caldarchaeaceae</taxon>
        <taxon>Candidatus Caldarchaeum</taxon>
    </lineage>
</organism>
<dbReference type="PANTHER" id="PTHR21568">
    <property type="entry name" value="TRNA PSEUDOURIDINE SYNTHASE PUS10"/>
    <property type="match status" value="1"/>
</dbReference>
<dbReference type="PANTHER" id="PTHR21568:SF0">
    <property type="entry name" value="TRNA PSEUDOURIDINE SYNTHASE PUS10"/>
    <property type="match status" value="1"/>
</dbReference>
<dbReference type="NCBIfam" id="TIGR01213">
    <property type="entry name" value="pseudo_Pus10arc"/>
    <property type="match status" value="1"/>
</dbReference>
<dbReference type="Gene3D" id="3.30.70.2510">
    <property type="match status" value="1"/>
</dbReference>
<dbReference type="Gene3D" id="3.30.70.3190">
    <property type="match status" value="1"/>
</dbReference>
<dbReference type="EMBL" id="DRWN01000009">
    <property type="protein sequence ID" value="HHK67626.1"/>
    <property type="molecule type" value="Genomic_DNA"/>
</dbReference>
<keyword evidence="3 5" id="KW-0694">RNA-binding</keyword>
<keyword evidence="2 5" id="KW-0819">tRNA processing</keyword>
<evidence type="ECO:0000259" key="7">
    <source>
        <dbReference type="Pfam" id="PF22023"/>
    </source>
</evidence>
<gene>
    <name evidence="5" type="primary">pus10</name>
    <name evidence="8" type="ORF">ENM11_00520</name>
</gene>
<dbReference type="GO" id="GO:0031119">
    <property type="term" value="P:tRNA pseudouridine synthesis"/>
    <property type="evidence" value="ECO:0007669"/>
    <property type="project" value="UniProtKB-UniRule"/>
</dbReference>
<evidence type="ECO:0000256" key="2">
    <source>
        <dbReference type="ARBA" id="ARBA00022694"/>
    </source>
</evidence>
<dbReference type="GO" id="GO:0160148">
    <property type="term" value="F:tRNA pseudouridine(55) synthase activity"/>
    <property type="evidence" value="ECO:0007669"/>
    <property type="project" value="UniProtKB-EC"/>
</dbReference>
<feature type="active site" description="Nucleophile" evidence="5">
    <location>
        <position position="260"/>
    </location>
</feature>
<dbReference type="HAMAP" id="MF_01893">
    <property type="entry name" value="Pus10_arch"/>
    <property type="match status" value="1"/>
</dbReference>
<dbReference type="InterPro" id="IPR048741">
    <property type="entry name" value="Pus10-like_C"/>
</dbReference>
<keyword evidence="4 5" id="KW-0413">Isomerase</keyword>
<dbReference type="GO" id="GO:0000049">
    <property type="term" value="F:tRNA binding"/>
    <property type="evidence" value="ECO:0007669"/>
    <property type="project" value="InterPro"/>
</dbReference>
<dbReference type="Pfam" id="PF22023">
    <property type="entry name" value="Pus10_THUMP_arc"/>
    <property type="match status" value="1"/>
</dbReference>
<dbReference type="FunFam" id="3.30.70.2510:FF:000001">
    <property type="entry name" value="tRNA pseudouridine synthase Pus10"/>
    <property type="match status" value="1"/>
</dbReference>
<comment type="similarity">
    <text evidence="1 5">Belongs to the pseudouridine synthase Pus10 family.</text>
</comment>
<dbReference type="InterPro" id="IPR005912">
    <property type="entry name" value="Pus10"/>
</dbReference>
<evidence type="ECO:0000256" key="5">
    <source>
        <dbReference type="HAMAP-Rule" id="MF_01893"/>
    </source>
</evidence>
<dbReference type="InterPro" id="IPR039894">
    <property type="entry name" value="Pus10-like"/>
</dbReference>
<dbReference type="InterPro" id="IPR055174">
    <property type="entry name" value="Pus10_THUMP_arc"/>
</dbReference>
<feature type="binding site" evidence="5">
    <location>
        <position position="328"/>
    </location>
    <ligand>
        <name>substrate</name>
    </ligand>
</feature>
<evidence type="ECO:0000256" key="4">
    <source>
        <dbReference type="ARBA" id="ARBA00023235"/>
    </source>
</evidence>
<dbReference type="EC" id="5.4.99.25" evidence="5"/>
<comment type="function">
    <text evidence="5">Responsible for synthesis of pseudouridine from uracil-54 and uracil-55 in the psi GC loop of transfer RNAs.</text>
</comment>
<feature type="binding site" evidence="5">
    <location>
        <position position="400"/>
    </location>
    <ligand>
        <name>substrate</name>
    </ligand>
</feature>